<feature type="region of interest" description="Disordered" evidence="1">
    <location>
        <begin position="213"/>
        <end position="240"/>
    </location>
</feature>
<proteinExistence type="predicted"/>
<reference evidence="2" key="1">
    <citation type="submission" date="2018-07" db="EMBL/GenBank/DDBJ databases">
        <title>Annotation of Aphanomyces astaci genome assembly.</title>
        <authorList>
            <person name="Studholme D.J."/>
        </authorList>
    </citation>
    <scope>NUCLEOTIDE SEQUENCE [LARGE SCALE GENOMIC DNA]</scope>
    <source>
        <strain evidence="2">Pc</strain>
    </source>
</reference>
<feature type="compositionally biased region" description="Low complexity" evidence="1">
    <location>
        <begin position="214"/>
        <end position="223"/>
    </location>
</feature>
<dbReference type="EMBL" id="MZMZ02003117">
    <property type="protein sequence ID" value="RQM22647.1"/>
    <property type="molecule type" value="Genomic_DNA"/>
</dbReference>
<dbReference type="VEuPathDB" id="FungiDB:H257_14620"/>
<accession>A0A3R8D8T7</accession>
<gene>
    <name evidence="2" type="ORF">B5M09_005404</name>
</gene>
<sequence>MLSRYNVTSLPMTNILPTKTSYYILLRKRAYSFRFAYRHVPQISHTEGSSMEEMDSAALRALQAHEVTAMRQGHALDNHLSHLEAAARDNVTETEAEAWADLKAKQAMEDEAMHKQWIQRKYDLEGLKQVEMQALVSKQLHANNVIKEHELLDEDSMTKRHEYEHDILQHNLAREEALRHSLAQTRRDMMNCKQCYEETSLEKKHELQREVMLQKQQSALQQQQRDEERHESESLAALFP</sequence>
<evidence type="ECO:0000256" key="1">
    <source>
        <dbReference type="SAM" id="MobiDB-lite"/>
    </source>
</evidence>
<protein>
    <submittedName>
        <fullName evidence="2">Uncharacterized protein</fullName>
    </submittedName>
</protein>
<dbReference type="Proteomes" id="UP000284702">
    <property type="component" value="Unassembled WGS sequence"/>
</dbReference>
<comment type="caution">
    <text evidence="2">The sequence shown here is derived from an EMBL/GenBank/DDBJ whole genome shotgun (WGS) entry which is preliminary data.</text>
</comment>
<name>A0A3R8D8T7_APHAT</name>
<evidence type="ECO:0000313" key="2">
    <source>
        <dbReference type="EMBL" id="RQM22647.1"/>
    </source>
</evidence>
<dbReference type="AlphaFoldDB" id="A0A3R8D8T7"/>
<feature type="compositionally biased region" description="Basic and acidic residues" evidence="1">
    <location>
        <begin position="224"/>
        <end position="233"/>
    </location>
</feature>
<organism evidence="2 3">
    <name type="scientific">Aphanomyces astaci</name>
    <name type="common">Crayfish plague agent</name>
    <dbReference type="NCBI Taxonomy" id="112090"/>
    <lineage>
        <taxon>Eukaryota</taxon>
        <taxon>Sar</taxon>
        <taxon>Stramenopiles</taxon>
        <taxon>Oomycota</taxon>
        <taxon>Saprolegniomycetes</taxon>
        <taxon>Saprolegniales</taxon>
        <taxon>Verrucalvaceae</taxon>
        <taxon>Aphanomyces</taxon>
    </lineage>
</organism>
<keyword evidence="3" id="KW-1185">Reference proteome</keyword>
<evidence type="ECO:0000313" key="3">
    <source>
        <dbReference type="Proteomes" id="UP000284702"/>
    </source>
</evidence>